<dbReference type="InterPro" id="IPR024607">
    <property type="entry name" value="Sulfatase_CS"/>
</dbReference>
<organism evidence="5 6">
    <name type="scientific">Candidatus Phocaeicola excrementipullorum</name>
    <dbReference type="NCBI Taxonomy" id="2838731"/>
    <lineage>
        <taxon>Bacteria</taxon>
        <taxon>Pseudomonadati</taxon>
        <taxon>Bacteroidota</taxon>
        <taxon>Bacteroidia</taxon>
        <taxon>Bacteroidales</taxon>
        <taxon>Bacteroidaceae</taxon>
        <taxon>Phocaeicola</taxon>
    </lineage>
</organism>
<evidence type="ECO:0000313" key="5">
    <source>
        <dbReference type="EMBL" id="MBU3856204.1"/>
    </source>
</evidence>
<name>A0A948TMW5_9BACT</name>
<comment type="similarity">
    <text evidence="1">Belongs to the sulfatase family.</text>
</comment>
<protein>
    <submittedName>
        <fullName evidence="5">Sulfatase-like hydrolase/transferase</fullName>
    </submittedName>
</protein>
<dbReference type="GO" id="GO:0015024">
    <property type="term" value="F:glucuronate-2-sulfatase activity"/>
    <property type="evidence" value="ECO:0007669"/>
    <property type="project" value="TreeGrafter"/>
</dbReference>
<feature type="modified residue" description="3-oxoalanine (Ser)" evidence="3">
    <location>
        <position position="71"/>
    </location>
</feature>
<dbReference type="Gene3D" id="3.40.720.10">
    <property type="entry name" value="Alkaline Phosphatase, subunit A"/>
    <property type="match status" value="1"/>
</dbReference>
<evidence type="ECO:0000259" key="4">
    <source>
        <dbReference type="Pfam" id="PF00884"/>
    </source>
</evidence>
<feature type="domain" description="Sulfatase N-terminal" evidence="4">
    <location>
        <begin position="23"/>
        <end position="336"/>
    </location>
</feature>
<dbReference type="AlphaFoldDB" id="A0A948TMW5"/>
<comment type="caution">
    <text evidence="5">The sequence shown here is derived from an EMBL/GenBank/DDBJ whole genome shotgun (WGS) entry which is preliminary data.</text>
</comment>
<reference evidence="5" key="1">
    <citation type="journal article" date="2021" name="PeerJ">
        <title>Extensive microbial diversity within the chicken gut microbiome revealed by metagenomics and culture.</title>
        <authorList>
            <person name="Gilroy R."/>
            <person name="Ravi A."/>
            <person name="Getino M."/>
            <person name="Pursley I."/>
            <person name="Horton D.L."/>
            <person name="Alikhan N.F."/>
            <person name="Baker D."/>
            <person name="Gharbi K."/>
            <person name="Hall N."/>
            <person name="Watson M."/>
            <person name="Adriaenssens E.M."/>
            <person name="Foster-Nyarko E."/>
            <person name="Jarju S."/>
            <person name="Secka A."/>
            <person name="Antonio M."/>
            <person name="Oren A."/>
            <person name="Chaudhuri R.R."/>
            <person name="La Ragione R."/>
            <person name="Hildebrand F."/>
            <person name="Pallen M.J."/>
        </authorList>
    </citation>
    <scope>NUCLEOTIDE SEQUENCE</scope>
    <source>
        <strain evidence="5">8470</strain>
    </source>
</reference>
<dbReference type="PROSITE" id="PS00523">
    <property type="entry name" value="SULFATASE_1"/>
    <property type="match status" value="1"/>
</dbReference>
<dbReference type="PANTHER" id="PTHR46615">
    <property type="entry name" value="ARYLSULFATASE K"/>
    <property type="match status" value="1"/>
</dbReference>
<dbReference type="EMBL" id="JAHLFJ010000064">
    <property type="protein sequence ID" value="MBU3856204.1"/>
    <property type="molecule type" value="Genomic_DNA"/>
</dbReference>
<accession>A0A948TMW5</accession>
<sequence>MNVKFFLLAGTVAPVALSAQNRPNIIYIMTDQQSAAAMSCAGMAEVKTPNMDRLAAHGVRFENAYCGMPLSGPTRSAMFTGYMPSEIGTIENGIAIPDSLQEHTLGSLMTEGGYYCAYAGKWHANTVSLPSEYSFGFHRLSMNGDIGLAESCVEFLRSKPETPFFLVASFTNPHNICEYARHQHTPYATVEEPPLKECPNLPANFAVNPYDASVLAFEKKQSYALYPSQDFTPDDWRRYRNAYFRLVEAVDAEIGKIVDEIDRQDLWKNTVIIFTSDHGDGCGAHQWNQKTVLYEEVANIPFIVCLPGSKNGGKVLPQLVNNAVDLMPSVCDWAGIDMPAGRQGVSFRGIAESGLPEKPHQKYVVTETNFNQTSGTLGWMVRTPHYKYVLYDKGKYREQLFDMDKDRGEMQNLAVEAGYAQVLEEHRQMLKEWLEKHPAPGREKHLSLIPAD</sequence>
<dbReference type="InterPro" id="IPR017850">
    <property type="entry name" value="Alkaline_phosphatase_core_sf"/>
</dbReference>
<comment type="PTM">
    <text evidence="3">The conversion to 3-oxoalanine (also known as C-formylglycine, FGly), of a serine or cysteine residue in prokaryotes and of a cysteine residue in eukaryotes, is critical for catalytic activity.</text>
</comment>
<evidence type="ECO:0000256" key="3">
    <source>
        <dbReference type="PIRSR" id="PIRSR600917-52"/>
    </source>
</evidence>
<dbReference type="GO" id="GO:0004065">
    <property type="term" value="F:arylsulfatase activity"/>
    <property type="evidence" value="ECO:0007669"/>
    <property type="project" value="TreeGrafter"/>
</dbReference>
<evidence type="ECO:0000313" key="6">
    <source>
        <dbReference type="Proteomes" id="UP000784286"/>
    </source>
</evidence>
<evidence type="ECO:0000256" key="2">
    <source>
        <dbReference type="ARBA" id="ARBA00022801"/>
    </source>
</evidence>
<reference evidence="5" key="2">
    <citation type="submission" date="2021-04" db="EMBL/GenBank/DDBJ databases">
        <authorList>
            <person name="Gilroy R."/>
        </authorList>
    </citation>
    <scope>NUCLEOTIDE SEQUENCE</scope>
    <source>
        <strain evidence="5">8470</strain>
    </source>
</reference>
<evidence type="ECO:0000256" key="1">
    <source>
        <dbReference type="ARBA" id="ARBA00008779"/>
    </source>
</evidence>
<dbReference type="Proteomes" id="UP000784286">
    <property type="component" value="Unassembled WGS sequence"/>
</dbReference>
<dbReference type="InterPro" id="IPR000917">
    <property type="entry name" value="Sulfatase_N"/>
</dbReference>
<dbReference type="PANTHER" id="PTHR46615:SF1">
    <property type="entry name" value="ARYLSULFATASE K"/>
    <property type="match status" value="1"/>
</dbReference>
<proteinExistence type="inferred from homology"/>
<gene>
    <name evidence="5" type="ORF">H9928_06570</name>
</gene>
<dbReference type="SUPFAM" id="SSF53649">
    <property type="entry name" value="Alkaline phosphatase-like"/>
    <property type="match status" value="1"/>
</dbReference>
<keyword evidence="2 5" id="KW-0378">Hydrolase</keyword>
<dbReference type="Pfam" id="PF00884">
    <property type="entry name" value="Sulfatase"/>
    <property type="match status" value="1"/>
</dbReference>
<dbReference type="InterPro" id="IPR051849">
    <property type="entry name" value="GAG-degrading_sulfatase"/>
</dbReference>